<dbReference type="EMBL" id="CM037629">
    <property type="protein sequence ID" value="KAH7990499.1"/>
    <property type="molecule type" value="Genomic_DNA"/>
</dbReference>
<gene>
    <name evidence="1" type="ORF">K3G42_007778</name>
</gene>
<protein>
    <submittedName>
        <fullName evidence="1">Uncharacterized protein</fullName>
    </submittedName>
</protein>
<name>A0ACB8ED86_9SAUR</name>
<proteinExistence type="predicted"/>
<evidence type="ECO:0000313" key="2">
    <source>
        <dbReference type="Proteomes" id="UP000827872"/>
    </source>
</evidence>
<sequence length="609" mass="67801">MLLAMQQGLNSQKEEVFQKHGAGSEMVPRLGKFQVEKKLIVSSSPRCDAPQPSAQRFTRPIVNPKDQSTQTTPQTKEFLQAPKISPQPATASVKHDLPQPTKKLIRKHVVNPKDVCTQTETDYGLTFLKSEPPQAKLRTTAKAPLKPEARCPVKTSYPPATNIKVSSQPESKLSYRPVFHPESESNYRCALHKEMEAAQRSSLSPGAMPPHRGSLSADNDSRRSSLQKGSDPIPRGFLPTDPELRKSSLQTGRPLDQSGYLQKENWSAYKPAFHPESESEYRCPLHLAMEASHPHTFSPGSETPHRGLLPRETKTALGIIPEQREESLSKVGLPSKNMSVQTELFSPVSPCMEVMPVVRRSPWPNADANFWTSPHTEVAFLPGTLPPRSLAKFGPQSPWWPLLQTDAPPPTPQRMSKKATIPLTLDWISEPSNSPLAAEWMWPKPSRPLALEWMQSDLSSPPPSEITSCKLSNPPIADMMGRMSTSPSQPPEETEGKLGSPASDSSWTALPVSYREVPYLPERPEQPPRGADPGQEGRRLKCAGPSHETEDPNKLRRRKSIPRFSAFFVDVSDEMYTDVLWWLKGAVEFPVCLKKSPNKSLDQDSDYHV</sequence>
<accession>A0ACB8ED86</accession>
<organism evidence="1 2">
    <name type="scientific">Sphaerodactylus townsendi</name>
    <dbReference type="NCBI Taxonomy" id="933632"/>
    <lineage>
        <taxon>Eukaryota</taxon>
        <taxon>Metazoa</taxon>
        <taxon>Chordata</taxon>
        <taxon>Craniata</taxon>
        <taxon>Vertebrata</taxon>
        <taxon>Euteleostomi</taxon>
        <taxon>Lepidosauria</taxon>
        <taxon>Squamata</taxon>
        <taxon>Bifurcata</taxon>
        <taxon>Gekkota</taxon>
        <taxon>Sphaerodactylidae</taxon>
        <taxon>Sphaerodactylus</taxon>
    </lineage>
</organism>
<evidence type="ECO:0000313" key="1">
    <source>
        <dbReference type="EMBL" id="KAH7990499.1"/>
    </source>
</evidence>
<dbReference type="Proteomes" id="UP000827872">
    <property type="component" value="Linkage Group LG16"/>
</dbReference>
<reference evidence="1" key="1">
    <citation type="submission" date="2021-08" db="EMBL/GenBank/DDBJ databases">
        <title>The first chromosome-level gecko genome reveals the dynamic sex chromosomes of Neotropical dwarf geckos (Sphaerodactylidae: Sphaerodactylus).</title>
        <authorList>
            <person name="Pinto B.J."/>
            <person name="Keating S.E."/>
            <person name="Gamble T."/>
        </authorList>
    </citation>
    <scope>NUCLEOTIDE SEQUENCE</scope>
    <source>
        <strain evidence="1">TG3544</strain>
    </source>
</reference>
<comment type="caution">
    <text evidence="1">The sequence shown here is derived from an EMBL/GenBank/DDBJ whole genome shotgun (WGS) entry which is preliminary data.</text>
</comment>
<keyword evidence="2" id="KW-1185">Reference proteome</keyword>